<dbReference type="PANTHER" id="PTHR13523:SF2">
    <property type="entry name" value="COILED-COIL-HELIX-COILED-COIL-HELIX DOMAIN CONTAINING 2, ISOFORM A-RELATED"/>
    <property type="match status" value="1"/>
</dbReference>
<dbReference type="Proteomes" id="UP000694888">
    <property type="component" value="Unplaced"/>
</dbReference>
<keyword evidence="4" id="KW-1185">Reference proteome</keyword>
<accession>A0ABM0JMC9</accession>
<evidence type="ECO:0000313" key="5">
    <source>
        <dbReference type="RefSeq" id="XP_005097064.1"/>
    </source>
</evidence>
<feature type="compositionally biased region" description="Pro residues" evidence="2">
    <location>
        <begin position="15"/>
        <end position="33"/>
    </location>
</feature>
<feature type="region of interest" description="Disordered" evidence="2">
    <location>
        <begin position="1"/>
        <end position="45"/>
    </location>
</feature>
<dbReference type="PANTHER" id="PTHR13523">
    <property type="entry name" value="COILED-COIL-HELIX-COILED-COIL-HELIX DOMAIN CONTAINING 2/NUR77"/>
    <property type="match status" value="1"/>
</dbReference>
<dbReference type="GeneID" id="101846957"/>
<evidence type="ECO:0000313" key="4">
    <source>
        <dbReference type="Proteomes" id="UP000694888"/>
    </source>
</evidence>
<feature type="compositionally biased region" description="Low complexity" evidence="2">
    <location>
        <begin position="34"/>
        <end position="43"/>
    </location>
</feature>
<name>A0ABM0JMC9_APLCA</name>
<evidence type="ECO:0000259" key="3">
    <source>
        <dbReference type="Pfam" id="PF06747"/>
    </source>
</evidence>
<dbReference type="InterPro" id="IPR055304">
    <property type="entry name" value="CHCHD2/10-like"/>
</dbReference>
<dbReference type="Pfam" id="PF06747">
    <property type="entry name" value="CHCH"/>
    <property type="match status" value="1"/>
</dbReference>
<feature type="domain" description="CHCH" evidence="3">
    <location>
        <begin position="111"/>
        <end position="143"/>
    </location>
</feature>
<gene>
    <name evidence="5" type="primary">LOC101846957</name>
</gene>
<keyword evidence="1" id="KW-1015">Disulfide bond</keyword>
<dbReference type="InterPro" id="IPR010625">
    <property type="entry name" value="CHCH"/>
</dbReference>
<feature type="region of interest" description="Disordered" evidence="2">
    <location>
        <begin position="65"/>
        <end position="105"/>
    </location>
</feature>
<organism evidence="4 5">
    <name type="scientific">Aplysia californica</name>
    <name type="common">California sea hare</name>
    <dbReference type="NCBI Taxonomy" id="6500"/>
    <lineage>
        <taxon>Eukaryota</taxon>
        <taxon>Metazoa</taxon>
        <taxon>Spiralia</taxon>
        <taxon>Lophotrochozoa</taxon>
        <taxon>Mollusca</taxon>
        <taxon>Gastropoda</taxon>
        <taxon>Heterobranchia</taxon>
        <taxon>Euthyneura</taxon>
        <taxon>Tectipleura</taxon>
        <taxon>Aplysiida</taxon>
        <taxon>Aplysioidea</taxon>
        <taxon>Aplysiidae</taxon>
        <taxon>Aplysia</taxon>
    </lineage>
</organism>
<proteinExistence type="predicted"/>
<reference evidence="5" key="1">
    <citation type="submission" date="2025-08" db="UniProtKB">
        <authorList>
            <consortium name="RefSeq"/>
        </authorList>
    </citation>
    <scope>IDENTIFICATION</scope>
</reference>
<protein>
    <submittedName>
        <fullName evidence="5">Coiled-coil-helix-coiled-coil-helix domain-containing protein 10, mitochondrial</fullName>
    </submittedName>
</protein>
<evidence type="ECO:0000256" key="2">
    <source>
        <dbReference type="SAM" id="MobiDB-lite"/>
    </source>
</evidence>
<sequence>MPRRGRSGGFSRPAPAAPPRPAPVPAHPPPAAPAPMAAQPRQPGMFAQMATTAAGVAVGSAVGHTIGHAMTGGSGGGSAPQEVAAAPAPPAPIAPAAPAGQHSYDPNSNPCQYQLQQFIECTQTQTDISLCTGFNQALKECKLRFGLQ</sequence>
<dbReference type="RefSeq" id="XP_005097064.1">
    <property type="nucleotide sequence ID" value="XM_005097007.2"/>
</dbReference>
<evidence type="ECO:0000256" key="1">
    <source>
        <dbReference type="ARBA" id="ARBA00023157"/>
    </source>
</evidence>
<dbReference type="PROSITE" id="PS51808">
    <property type="entry name" value="CHCH"/>
    <property type="match status" value="1"/>
</dbReference>